<geneLocation type="plasmid" evidence="2">
    <name>pbeh3</name>
</geneLocation>
<dbReference type="EMBL" id="CP015325">
    <property type="protein sequence ID" value="AWG44723.1"/>
    <property type="molecule type" value="Genomic_DNA"/>
</dbReference>
<reference evidence="1 2" key="1">
    <citation type="journal article" date="2015" name="PLoS ONE">
        <title>Genome Sequence of Bacillus endophyticus and Analysis of Its Companion Mechanism in the Ketogulonigenium vulgare-Bacillus Strain Consortium.</title>
        <authorList>
            <person name="Jia N."/>
            <person name="Du J."/>
            <person name="Ding M.Z."/>
            <person name="Gao F."/>
            <person name="Yuan Y.J."/>
        </authorList>
    </citation>
    <scope>NUCLEOTIDE SEQUENCE [LARGE SCALE GENOMIC DNA]</scope>
    <source>
        <strain evidence="1 2">Hbe603</strain>
        <plasmid evidence="2">pbeh3</plasmid>
    </source>
</reference>
<keyword evidence="1" id="KW-0614">Plasmid</keyword>
<accession>A0A1X7GME8</accession>
<dbReference type="AlphaFoldDB" id="A0A1X7GME8"/>
<protein>
    <submittedName>
        <fullName evidence="1">Uncharacterized protein</fullName>
    </submittedName>
</protein>
<proteinExistence type="predicted"/>
<dbReference type="Proteomes" id="UP000036202">
    <property type="component" value="Plasmid pbeh3"/>
</dbReference>
<evidence type="ECO:0000313" key="2">
    <source>
        <dbReference type="Proteomes" id="UP000036202"/>
    </source>
</evidence>
<dbReference type="GeneID" id="93704173"/>
<gene>
    <name evidence="1" type="ORF">BEH_25525</name>
</gene>
<name>A0A1X7GME8_9BACI</name>
<dbReference type="RefSeq" id="WP_046218318.1">
    <property type="nucleotide sequence ID" value="NZ_CP015325.1"/>
</dbReference>
<accession>A0A2S1M037</accession>
<keyword evidence="2" id="KW-1185">Reference proteome</keyword>
<evidence type="ECO:0000313" key="1">
    <source>
        <dbReference type="EMBL" id="AWG44723.1"/>
    </source>
</evidence>
<dbReference type="KEGG" id="beo:BEH_25525"/>
<dbReference type="OrthoDB" id="2737810at2"/>
<organism evidence="1 2">
    <name type="scientific">Priestia filamentosa</name>
    <dbReference type="NCBI Taxonomy" id="1402861"/>
    <lineage>
        <taxon>Bacteria</taxon>
        <taxon>Bacillati</taxon>
        <taxon>Bacillota</taxon>
        <taxon>Bacilli</taxon>
        <taxon>Bacillales</taxon>
        <taxon>Bacillaceae</taxon>
        <taxon>Priestia</taxon>
    </lineage>
</organism>
<sequence>MVVNRAGNLSVEYFQSYFKLLMNTRNFNVVQAKEFIFKRFFNEDCKALGNHTYQNFEKAYLSLKSE</sequence>